<dbReference type="KEGG" id="lpy:FIV34_11520"/>
<dbReference type="Proteomes" id="UP000316093">
    <property type="component" value="Chromosome"/>
</dbReference>
<gene>
    <name evidence="1" type="ORF">FIV34_11520</name>
</gene>
<protein>
    <submittedName>
        <fullName evidence="1">Uncharacterized protein</fullName>
    </submittedName>
</protein>
<dbReference type="RefSeq" id="WP_139982853.1">
    <property type="nucleotide sequence ID" value="NZ_CP041046.1"/>
</dbReference>
<dbReference type="EMBL" id="CP041046">
    <property type="protein sequence ID" value="QDE39790.1"/>
    <property type="molecule type" value="Genomic_DNA"/>
</dbReference>
<evidence type="ECO:0000313" key="2">
    <source>
        <dbReference type="Proteomes" id="UP000316093"/>
    </source>
</evidence>
<sequence length="173" mass="19242">MIFEIAIFLASGFADNAHSGSHAGFCDDSPVVSLETLLSHPDEFLDKRVRLHALMATDGKEYSNLRASEESRVSILTTIDEVSSMYAREHPDTGPSFNLMDDFKAKLKERQGGAYKFDMSKIVQYRQDVDACGRLVGPANDRFFALDDMVILKSYLLPEKSSRKTGSKATKPP</sequence>
<dbReference type="OrthoDB" id="5957642at2"/>
<name>A0A4Y5Z332_9GAMM</name>
<proteinExistence type="predicted"/>
<evidence type="ECO:0000313" key="1">
    <source>
        <dbReference type="EMBL" id="QDE39790.1"/>
    </source>
</evidence>
<accession>A0A4Y5Z332</accession>
<organism evidence="1 2">
    <name type="scientific">Luteibacter pinisoli</name>
    <dbReference type="NCBI Taxonomy" id="2589080"/>
    <lineage>
        <taxon>Bacteria</taxon>
        <taxon>Pseudomonadati</taxon>
        <taxon>Pseudomonadota</taxon>
        <taxon>Gammaproteobacteria</taxon>
        <taxon>Lysobacterales</taxon>
        <taxon>Rhodanobacteraceae</taxon>
        <taxon>Luteibacter</taxon>
    </lineage>
</organism>
<dbReference type="AlphaFoldDB" id="A0A4Y5Z332"/>
<reference evidence="1 2" key="1">
    <citation type="submission" date="2019-06" db="EMBL/GenBank/DDBJ databases">
        <title>A complete genome sequence for Luteibacter pinisoli MAH-14.</title>
        <authorList>
            <person name="Baltrus D.A."/>
        </authorList>
    </citation>
    <scope>NUCLEOTIDE SEQUENCE [LARGE SCALE GENOMIC DNA]</scope>
    <source>
        <strain evidence="1 2">MAH-14</strain>
    </source>
</reference>
<keyword evidence="2" id="KW-1185">Reference proteome</keyword>